<dbReference type="PANTHER" id="PTHR43124">
    <property type="entry name" value="PURINE EFFLUX PUMP PBUE"/>
    <property type="match status" value="1"/>
</dbReference>
<dbReference type="Proteomes" id="UP001291930">
    <property type="component" value="Unassembled WGS sequence"/>
</dbReference>
<evidence type="ECO:0000256" key="4">
    <source>
        <dbReference type="ARBA" id="ARBA00022692"/>
    </source>
</evidence>
<feature type="domain" description="Major facilitator superfamily (MFS) profile" evidence="8">
    <location>
        <begin position="4"/>
        <end position="377"/>
    </location>
</feature>
<accession>A0ABU5K036</accession>
<feature type="transmembrane region" description="Helical" evidence="7">
    <location>
        <begin position="327"/>
        <end position="349"/>
    </location>
</feature>
<evidence type="ECO:0000256" key="6">
    <source>
        <dbReference type="ARBA" id="ARBA00023136"/>
    </source>
</evidence>
<keyword evidence="10" id="KW-1185">Reference proteome</keyword>
<gene>
    <name evidence="9" type="ORF">U2I54_18910</name>
</gene>
<feature type="transmembrane region" description="Helical" evidence="7">
    <location>
        <begin position="39"/>
        <end position="58"/>
    </location>
</feature>
<evidence type="ECO:0000256" key="2">
    <source>
        <dbReference type="ARBA" id="ARBA00022448"/>
    </source>
</evidence>
<feature type="transmembrane region" description="Helical" evidence="7">
    <location>
        <begin position="264"/>
        <end position="284"/>
    </location>
</feature>
<evidence type="ECO:0000256" key="1">
    <source>
        <dbReference type="ARBA" id="ARBA00004651"/>
    </source>
</evidence>
<proteinExistence type="predicted"/>
<keyword evidence="3" id="KW-1003">Cell membrane</keyword>
<dbReference type="SUPFAM" id="SSF103473">
    <property type="entry name" value="MFS general substrate transporter"/>
    <property type="match status" value="1"/>
</dbReference>
<keyword evidence="2" id="KW-0813">Transport</keyword>
<feature type="transmembrane region" description="Helical" evidence="7">
    <location>
        <begin position="207"/>
        <end position="227"/>
    </location>
</feature>
<feature type="transmembrane region" description="Helical" evidence="7">
    <location>
        <begin position="95"/>
        <end position="116"/>
    </location>
</feature>
<evidence type="ECO:0000256" key="3">
    <source>
        <dbReference type="ARBA" id="ARBA00022475"/>
    </source>
</evidence>
<name>A0ABU5K036_9BACI</name>
<feature type="transmembrane region" description="Helical" evidence="7">
    <location>
        <begin position="128"/>
        <end position="151"/>
    </location>
</feature>
<evidence type="ECO:0000256" key="5">
    <source>
        <dbReference type="ARBA" id="ARBA00022989"/>
    </source>
</evidence>
<feature type="transmembrane region" description="Helical" evidence="7">
    <location>
        <begin position="157"/>
        <end position="177"/>
    </location>
</feature>
<dbReference type="PROSITE" id="PS50850">
    <property type="entry name" value="MFS"/>
    <property type="match status" value="1"/>
</dbReference>
<feature type="transmembrane region" description="Helical" evidence="7">
    <location>
        <begin position="239"/>
        <end position="257"/>
    </location>
</feature>
<feature type="transmembrane region" description="Helical" evidence="7">
    <location>
        <begin position="70"/>
        <end position="89"/>
    </location>
</feature>
<dbReference type="InterPro" id="IPR036259">
    <property type="entry name" value="MFS_trans_sf"/>
</dbReference>
<dbReference type="CDD" id="cd17324">
    <property type="entry name" value="MFS_NepI_like"/>
    <property type="match status" value="1"/>
</dbReference>
<evidence type="ECO:0000259" key="8">
    <source>
        <dbReference type="PROSITE" id="PS50850"/>
    </source>
</evidence>
<organism evidence="9 10">
    <name type="scientific">Bacillus bingmayongensis</name>
    <dbReference type="NCBI Taxonomy" id="1150157"/>
    <lineage>
        <taxon>Bacteria</taxon>
        <taxon>Bacillati</taxon>
        <taxon>Bacillota</taxon>
        <taxon>Bacilli</taxon>
        <taxon>Bacillales</taxon>
        <taxon>Bacillaceae</taxon>
        <taxon>Bacillus</taxon>
    </lineage>
</organism>
<dbReference type="InterPro" id="IPR020846">
    <property type="entry name" value="MFS_dom"/>
</dbReference>
<feature type="transmembrane region" description="Helical" evidence="7">
    <location>
        <begin position="290"/>
        <end position="315"/>
    </location>
</feature>
<dbReference type="RefSeq" id="WP_207993424.1">
    <property type="nucleotide sequence ID" value="NZ_JAXOVW010000048.1"/>
</dbReference>
<evidence type="ECO:0000313" key="9">
    <source>
        <dbReference type="EMBL" id="MDZ5609077.1"/>
    </source>
</evidence>
<feature type="transmembrane region" description="Helical" evidence="7">
    <location>
        <begin position="355"/>
        <end position="373"/>
    </location>
</feature>
<sequence>MNKVMIIFFVIMFMIGTDTFLISPLLPTLQTVYGVPTEISGWMVSAYALGYAVFALIAGPISDGLNRKRVMLGGMSFFAISTFLCGLAPSFWWMLTFRFCAGVSAAFVSPQVWASIPLLVPKNQIVKFIGIATAGLSLAQVLGLPIGAYLATIHYTTPFFTIGICSAILVIFIYVVVPEIHPLQIKRQSIINRYQQLLGNSKVSLSYFAYFLFQTGNFAAFSFFGVWLTTQFGLQVNEVGTAMLILGLGNLTGNILGPRFVKKLGYASTFYGGILVVAGLYVILPHLKQILLVELFFFILFFITGILFVLMMSHLQKMSNTARGTGAALANSSMYIGQTIGAAVAGVFFASFHSFVSIGYFTAVTYVIAFLVFRRSDRHIEQEIGEKQNVVS</sequence>
<keyword evidence="5 7" id="KW-1133">Transmembrane helix</keyword>
<evidence type="ECO:0000256" key="7">
    <source>
        <dbReference type="SAM" id="Phobius"/>
    </source>
</evidence>
<dbReference type="InterPro" id="IPR011701">
    <property type="entry name" value="MFS"/>
</dbReference>
<keyword evidence="6 7" id="KW-0472">Membrane</keyword>
<comment type="caution">
    <text evidence="9">The sequence shown here is derived from an EMBL/GenBank/DDBJ whole genome shotgun (WGS) entry which is preliminary data.</text>
</comment>
<dbReference type="Gene3D" id="1.20.1250.20">
    <property type="entry name" value="MFS general substrate transporter like domains"/>
    <property type="match status" value="1"/>
</dbReference>
<comment type="subcellular location">
    <subcellularLocation>
        <location evidence="1">Cell membrane</location>
        <topology evidence="1">Multi-pass membrane protein</topology>
    </subcellularLocation>
</comment>
<reference evidence="10" key="1">
    <citation type="submission" date="2023-11" db="EMBL/GenBank/DDBJ databases">
        <title>Genome Sequence of Bacillus pseudomycoides stain BUPM19.</title>
        <authorList>
            <person name="Farhat A."/>
        </authorList>
    </citation>
    <scope>NUCLEOTIDE SEQUENCE [LARGE SCALE GENOMIC DNA]</scope>
    <source>
        <strain evidence="10">BUPM19</strain>
    </source>
</reference>
<dbReference type="InterPro" id="IPR050189">
    <property type="entry name" value="MFS_Efflux_Transporters"/>
</dbReference>
<dbReference type="PANTHER" id="PTHR43124:SF3">
    <property type="entry name" value="CHLORAMPHENICOL EFFLUX PUMP RV0191"/>
    <property type="match status" value="1"/>
</dbReference>
<keyword evidence="4 7" id="KW-0812">Transmembrane</keyword>
<evidence type="ECO:0000313" key="10">
    <source>
        <dbReference type="Proteomes" id="UP001291930"/>
    </source>
</evidence>
<dbReference type="EMBL" id="JAXOVW010000048">
    <property type="protein sequence ID" value="MDZ5609077.1"/>
    <property type="molecule type" value="Genomic_DNA"/>
</dbReference>
<feature type="transmembrane region" description="Helical" evidence="7">
    <location>
        <begin position="7"/>
        <end position="27"/>
    </location>
</feature>
<protein>
    <submittedName>
        <fullName evidence="9">MFS transporter</fullName>
    </submittedName>
</protein>
<dbReference type="Pfam" id="PF07690">
    <property type="entry name" value="MFS_1"/>
    <property type="match status" value="1"/>
</dbReference>